<dbReference type="AlphaFoldDB" id="A0A7N2L6V6"/>
<dbReference type="Proteomes" id="UP000594261">
    <property type="component" value="Chromosome 3"/>
</dbReference>
<dbReference type="SUPFAM" id="SSF101936">
    <property type="entry name" value="DNA-binding pseudobarrel domain"/>
    <property type="match status" value="1"/>
</dbReference>
<evidence type="ECO:0000256" key="5">
    <source>
        <dbReference type="ARBA" id="ARBA00023242"/>
    </source>
</evidence>
<evidence type="ECO:0000313" key="8">
    <source>
        <dbReference type="Proteomes" id="UP000594261"/>
    </source>
</evidence>
<dbReference type="InterPro" id="IPR015300">
    <property type="entry name" value="DNA-bd_pseudobarrel_sf"/>
</dbReference>
<feature type="region of interest" description="Disordered" evidence="6">
    <location>
        <begin position="59"/>
        <end position="78"/>
    </location>
</feature>
<evidence type="ECO:0000256" key="1">
    <source>
        <dbReference type="ARBA" id="ARBA00004123"/>
    </source>
</evidence>
<keyword evidence="3" id="KW-0238">DNA-binding</keyword>
<dbReference type="InParanoid" id="A0A7N2L6V6"/>
<dbReference type="Pfam" id="PF03754">
    <property type="entry name" value="At2g31720-like"/>
    <property type="match status" value="1"/>
</dbReference>
<dbReference type="PANTHER" id="PTHR31541">
    <property type="entry name" value="B3 DOMAIN PLANT PROTEIN-RELATED"/>
    <property type="match status" value="1"/>
</dbReference>
<dbReference type="GO" id="GO:0005634">
    <property type="term" value="C:nucleus"/>
    <property type="evidence" value="ECO:0007669"/>
    <property type="project" value="UniProtKB-SubCell"/>
</dbReference>
<dbReference type="Gene3D" id="2.40.330.10">
    <property type="entry name" value="DNA-binding pseudobarrel domain"/>
    <property type="match status" value="1"/>
</dbReference>
<keyword evidence="5" id="KW-0539">Nucleus</keyword>
<evidence type="ECO:0000256" key="3">
    <source>
        <dbReference type="ARBA" id="ARBA00023125"/>
    </source>
</evidence>
<name>A0A7N2L6V6_QUELO</name>
<organism evidence="7 8">
    <name type="scientific">Quercus lobata</name>
    <name type="common">Valley oak</name>
    <dbReference type="NCBI Taxonomy" id="97700"/>
    <lineage>
        <taxon>Eukaryota</taxon>
        <taxon>Viridiplantae</taxon>
        <taxon>Streptophyta</taxon>
        <taxon>Embryophyta</taxon>
        <taxon>Tracheophyta</taxon>
        <taxon>Spermatophyta</taxon>
        <taxon>Magnoliopsida</taxon>
        <taxon>eudicotyledons</taxon>
        <taxon>Gunneridae</taxon>
        <taxon>Pentapetalae</taxon>
        <taxon>rosids</taxon>
        <taxon>fabids</taxon>
        <taxon>Fagales</taxon>
        <taxon>Fagaceae</taxon>
        <taxon>Quercus</taxon>
    </lineage>
</organism>
<dbReference type="OMA" id="IIDHRIT"/>
<evidence type="ECO:0000256" key="4">
    <source>
        <dbReference type="ARBA" id="ARBA00023163"/>
    </source>
</evidence>
<evidence type="ECO:0000256" key="6">
    <source>
        <dbReference type="SAM" id="MobiDB-lite"/>
    </source>
</evidence>
<evidence type="ECO:0000256" key="2">
    <source>
        <dbReference type="ARBA" id="ARBA00023015"/>
    </source>
</evidence>
<dbReference type="InterPro" id="IPR005508">
    <property type="entry name" value="At2g31720-like"/>
</dbReference>
<proteinExistence type="predicted"/>
<sequence>MKTDLSLLEDMSLHDMEDHTIAPTRSKFHALVEVSIVATEKLQNFRRWFQEKALKKPVSVPVGNNQSRFGDDDDHQDWSLEPEWESKKKNPMQEKVLMNTAVPVRKRARFRDQQHLEPPPNLPQKFKDVIKEMGGSDELLVIQKKLFTSDTSTNENRFSIPFRQILSKDFLTEEEKKKLREGQKIKAPLIDPELQSHDISLVQRNNPDAYVLRNTWNNVRTSNELKKDDVLQLWSFRARQQACDDASSSGTNERELCFALVLIQKAKDEKAIA</sequence>
<accession>A0A7N2L6V6</accession>
<evidence type="ECO:0000313" key="7">
    <source>
        <dbReference type="EnsemblPlants" id="QL03p039811:mrna:CDS:1"/>
    </source>
</evidence>
<dbReference type="Gramene" id="QL03p039811:mrna">
    <property type="protein sequence ID" value="QL03p039811:mrna:CDS:1"/>
    <property type="gene ID" value="QL03p039811"/>
</dbReference>
<keyword evidence="2" id="KW-0805">Transcription regulation</keyword>
<dbReference type="EnsemblPlants" id="QL03p039811:mrna">
    <property type="protein sequence ID" value="QL03p039811:mrna:CDS:1"/>
    <property type="gene ID" value="QL03p039811"/>
</dbReference>
<reference evidence="7 8" key="1">
    <citation type="journal article" date="2016" name="G3 (Bethesda)">
        <title>First Draft Assembly and Annotation of the Genome of a California Endemic Oak Quercus lobata Nee (Fagaceae).</title>
        <authorList>
            <person name="Sork V.L."/>
            <person name="Fitz-Gibbon S.T."/>
            <person name="Puiu D."/>
            <person name="Crepeau M."/>
            <person name="Gugger P.F."/>
            <person name="Sherman R."/>
            <person name="Stevens K."/>
            <person name="Langley C.H."/>
            <person name="Pellegrini M."/>
            <person name="Salzberg S.L."/>
        </authorList>
    </citation>
    <scope>NUCLEOTIDE SEQUENCE [LARGE SCALE GENOMIC DNA]</scope>
    <source>
        <strain evidence="7 8">cv. SW786</strain>
    </source>
</reference>
<reference evidence="7" key="2">
    <citation type="submission" date="2021-01" db="UniProtKB">
        <authorList>
            <consortium name="EnsemblPlants"/>
        </authorList>
    </citation>
    <scope>IDENTIFICATION</scope>
</reference>
<protein>
    <recommendedName>
        <fullName evidence="9">B3 domain-containing protein</fullName>
    </recommendedName>
</protein>
<dbReference type="PANTHER" id="PTHR31541:SF25">
    <property type="entry name" value="GAMMA-GLIADIN B"/>
    <property type="match status" value="1"/>
</dbReference>
<evidence type="ECO:0008006" key="9">
    <source>
        <dbReference type="Google" id="ProtNLM"/>
    </source>
</evidence>
<dbReference type="EMBL" id="LRBV02000003">
    <property type="status" value="NOT_ANNOTATED_CDS"/>
    <property type="molecule type" value="Genomic_DNA"/>
</dbReference>
<keyword evidence="8" id="KW-1185">Reference proteome</keyword>
<keyword evidence="4" id="KW-0804">Transcription</keyword>
<dbReference type="GO" id="GO:0003677">
    <property type="term" value="F:DNA binding"/>
    <property type="evidence" value="ECO:0007669"/>
    <property type="project" value="UniProtKB-KW"/>
</dbReference>
<comment type="subcellular location">
    <subcellularLocation>
        <location evidence="1">Nucleus</location>
    </subcellularLocation>
</comment>